<name>A0ACB8TDW7_9AGAM</name>
<keyword evidence="2" id="KW-1185">Reference proteome</keyword>
<organism evidence="1 2">
    <name type="scientific">Artomyces pyxidatus</name>
    <dbReference type="NCBI Taxonomy" id="48021"/>
    <lineage>
        <taxon>Eukaryota</taxon>
        <taxon>Fungi</taxon>
        <taxon>Dikarya</taxon>
        <taxon>Basidiomycota</taxon>
        <taxon>Agaricomycotina</taxon>
        <taxon>Agaricomycetes</taxon>
        <taxon>Russulales</taxon>
        <taxon>Auriscalpiaceae</taxon>
        <taxon>Artomyces</taxon>
    </lineage>
</organism>
<proteinExistence type="predicted"/>
<evidence type="ECO:0000313" key="2">
    <source>
        <dbReference type="Proteomes" id="UP000814140"/>
    </source>
</evidence>
<reference evidence="1" key="2">
    <citation type="journal article" date="2022" name="New Phytol.">
        <title>Evolutionary transition to the ectomycorrhizal habit in the genomes of a hyperdiverse lineage of mushroom-forming fungi.</title>
        <authorList>
            <person name="Looney B."/>
            <person name="Miyauchi S."/>
            <person name="Morin E."/>
            <person name="Drula E."/>
            <person name="Courty P.E."/>
            <person name="Kohler A."/>
            <person name="Kuo A."/>
            <person name="LaButti K."/>
            <person name="Pangilinan J."/>
            <person name="Lipzen A."/>
            <person name="Riley R."/>
            <person name="Andreopoulos W."/>
            <person name="He G."/>
            <person name="Johnson J."/>
            <person name="Nolan M."/>
            <person name="Tritt A."/>
            <person name="Barry K.W."/>
            <person name="Grigoriev I.V."/>
            <person name="Nagy L.G."/>
            <person name="Hibbett D."/>
            <person name="Henrissat B."/>
            <person name="Matheny P.B."/>
            <person name="Labbe J."/>
            <person name="Martin F.M."/>
        </authorList>
    </citation>
    <scope>NUCLEOTIDE SEQUENCE</scope>
    <source>
        <strain evidence="1">HHB10654</strain>
    </source>
</reference>
<evidence type="ECO:0000313" key="1">
    <source>
        <dbReference type="EMBL" id="KAI0066615.1"/>
    </source>
</evidence>
<sequence>MQATLLRGVDLLWQSAVTGFYFTKSDLKTTLVPITCFAIAAAPMTELSRLPHIMFWIWIHLLQFDVSNQTLEPEEDMVNKGDRPIPSGRMTFRDALILRWLLIPTCFIYSAMYSIETFYASVSLVAFTVIYNEMAAHAGHFIVRNVVNAAGFASFEAGATLVAGSDPHILDGIAVLSICCSAGIFATTIQAQDFKDEHGDRMIGRQTIPIVLPSIARYTVIVPLLLWSGGLSMTWHLNPLISTAFLSLALFVGTRFLKYKSVPADQVSFYWYNVWLSIAHSLPGYYRMYRQV</sequence>
<dbReference type="EMBL" id="MU277192">
    <property type="protein sequence ID" value="KAI0066615.1"/>
    <property type="molecule type" value="Genomic_DNA"/>
</dbReference>
<protein>
    <submittedName>
        <fullName evidence="1">Uncharacterized protein</fullName>
    </submittedName>
</protein>
<reference evidence="1" key="1">
    <citation type="submission" date="2021-03" db="EMBL/GenBank/DDBJ databases">
        <authorList>
            <consortium name="DOE Joint Genome Institute"/>
            <person name="Ahrendt S."/>
            <person name="Looney B.P."/>
            <person name="Miyauchi S."/>
            <person name="Morin E."/>
            <person name="Drula E."/>
            <person name="Courty P.E."/>
            <person name="Chicoki N."/>
            <person name="Fauchery L."/>
            <person name="Kohler A."/>
            <person name="Kuo A."/>
            <person name="Labutti K."/>
            <person name="Pangilinan J."/>
            <person name="Lipzen A."/>
            <person name="Riley R."/>
            <person name="Andreopoulos W."/>
            <person name="He G."/>
            <person name="Johnson J."/>
            <person name="Barry K.W."/>
            <person name="Grigoriev I.V."/>
            <person name="Nagy L."/>
            <person name="Hibbett D."/>
            <person name="Henrissat B."/>
            <person name="Matheny P.B."/>
            <person name="Labbe J."/>
            <person name="Martin F."/>
        </authorList>
    </citation>
    <scope>NUCLEOTIDE SEQUENCE</scope>
    <source>
        <strain evidence="1">HHB10654</strain>
    </source>
</reference>
<accession>A0ACB8TDW7</accession>
<comment type="caution">
    <text evidence="1">The sequence shown here is derived from an EMBL/GenBank/DDBJ whole genome shotgun (WGS) entry which is preliminary data.</text>
</comment>
<dbReference type="Proteomes" id="UP000814140">
    <property type="component" value="Unassembled WGS sequence"/>
</dbReference>
<gene>
    <name evidence="1" type="ORF">BV25DRAFT_1796908</name>
</gene>